<gene>
    <name evidence="1" type="ORF">NA2_08429</name>
</gene>
<dbReference type="PATRIC" id="fig|391937.3.peg.1732"/>
<reference evidence="1 2" key="1">
    <citation type="journal article" date="2012" name="J. Bacteriol.">
        <title>Genome Sequence of Nitratireductor pacificus Type Strain pht-3B.</title>
        <authorList>
            <person name="Lai Q."/>
            <person name="Li G."/>
            <person name="Shao Z."/>
        </authorList>
    </citation>
    <scope>NUCLEOTIDE SEQUENCE [LARGE SCALE GENOMIC DNA]</scope>
    <source>
        <strain evidence="2">pht-3B</strain>
    </source>
</reference>
<evidence type="ECO:0008006" key="3">
    <source>
        <dbReference type="Google" id="ProtNLM"/>
    </source>
</evidence>
<evidence type="ECO:0000313" key="1">
    <source>
        <dbReference type="EMBL" id="EKF19504.1"/>
    </source>
</evidence>
<evidence type="ECO:0000313" key="2">
    <source>
        <dbReference type="Proteomes" id="UP000006786"/>
    </source>
</evidence>
<keyword evidence="2" id="KW-1185">Reference proteome</keyword>
<dbReference type="AlphaFoldDB" id="K2LP24"/>
<dbReference type="OrthoDB" id="8030765at2"/>
<proteinExistence type="predicted"/>
<protein>
    <recommendedName>
        <fullName evidence="3">Anti-sigma factor NepR domain-containing protein</fullName>
    </recommendedName>
</protein>
<accession>K2LP24</accession>
<dbReference type="RefSeq" id="WP_008596189.1">
    <property type="nucleotide sequence ID" value="NZ_AMRM01000007.1"/>
</dbReference>
<name>K2LP24_9HYPH</name>
<dbReference type="Proteomes" id="UP000006786">
    <property type="component" value="Unassembled WGS sequence"/>
</dbReference>
<comment type="caution">
    <text evidence="1">The sequence shown here is derived from an EMBL/GenBank/DDBJ whole genome shotgun (WGS) entry which is preliminary data.</text>
</comment>
<sequence>MQKSDNRDGRLAGAVDADVARHVGQRLGNPDNVRRLRALPQFSVEPDLPDQFKNLLGALDRAEKRAE</sequence>
<organism evidence="1 2">
    <name type="scientific">Nitratireductor pacificus pht-3B</name>
    <dbReference type="NCBI Taxonomy" id="391937"/>
    <lineage>
        <taxon>Bacteria</taxon>
        <taxon>Pseudomonadati</taxon>
        <taxon>Pseudomonadota</taxon>
        <taxon>Alphaproteobacteria</taxon>
        <taxon>Hyphomicrobiales</taxon>
        <taxon>Phyllobacteriaceae</taxon>
        <taxon>Nitratireductor</taxon>
    </lineage>
</organism>
<dbReference type="EMBL" id="AMRM01000007">
    <property type="protein sequence ID" value="EKF19504.1"/>
    <property type="molecule type" value="Genomic_DNA"/>
</dbReference>